<dbReference type="EMBL" id="BAABIS010000001">
    <property type="protein sequence ID" value="GAA4883790.1"/>
    <property type="molecule type" value="Genomic_DNA"/>
</dbReference>
<evidence type="ECO:0000313" key="4">
    <source>
        <dbReference type="Proteomes" id="UP001501752"/>
    </source>
</evidence>
<dbReference type="Pfam" id="PF13556">
    <property type="entry name" value="HTH_30"/>
    <property type="match status" value="1"/>
</dbReference>
<accession>A0ABP9EPP2</accession>
<dbReference type="RefSeq" id="WP_345701442.1">
    <property type="nucleotide sequence ID" value="NZ_BAABIS010000001.1"/>
</dbReference>
<protein>
    <submittedName>
        <fullName evidence="3">Helix-turn-helix domain-containing protein</fullName>
    </submittedName>
</protein>
<feature type="domain" description="RsbT co-antagonist protein RsbRD N-terminal" evidence="2">
    <location>
        <begin position="23"/>
        <end position="159"/>
    </location>
</feature>
<evidence type="ECO:0000259" key="1">
    <source>
        <dbReference type="Pfam" id="PF13556"/>
    </source>
</evidence>
<dbReference type="Pfam" id="PF14361">
    <property type="entry name" value="RsbRD_N"/>
    <property type="match status" value="1"/>
</dbReference>
<dbReference type="Proteomes" id="UP001501752">
    <property type="component" value="Unassembled WGS sequence"/>
</dbReference>
<evidence type="ECO:0000259" key="2">
    <source>
        <dbReference type="Pfam" id="PF14361"/>
    </source>
</evidence>
<dbReference type="Gene3D" id="1.10.10.2840">
    <property type="entry name" value="PucR C-terminal helix-turn-helix domain"/>
    <property type="match status" value="1"/>
</dbReference>
<comment type="caution">
    <text evidence="3">The sequence shown here is derived from an EMBL/GenBank/DDBJ whole genome shotgun (WGS) entry which is preliminary data.</text>
</comment>
<sequence length="412" mass="44512">MTEHNPDETLGPTMAERMLAELPRLQEEITARLIAEQPVYRRLPGEQLERDVRRVTEQSLRGIAQSLRTGRPLEPEWRAFQRASAARRAEEGVPIEAVVDAYYLGAQVCVDFLGTQLPPEQVGFAYRALLTGLRVTVAEVTAGYLEERQAQVGESGAARHTMLAALLIGADIRTVAARTGTALPPAYLVLSLAIGTHRDEAREDVDGEVAARRKIRRIRAELDRITGAPVLARLTAGEGLALLPRTDPDAEQRAWLDTVLADLGRAANVPITAGAAAGPPERVADAARLAAEVRDTALVFRRPPGAYRLDDLLVEHQLTRPGAARDRLAALLAPLAAHPDLLPTLRLYLECGHNRREVAARQHIHPNTVDYRLRRIAALTGLGPADHHGGITLTAALAALDAAAGRPGPPVA</sequence>
<organism evidence="3 4">
    <name type="scientific">Kitasatospora terrestris</name>
    <dbReference type="NCBI Taxonomy" id="258051"/>
    <lineage>
        <taxon>Bacteria</taxon>
        <taxon>Bacillati</taxon>
        <taxon>Actinomycetota</taxon>
        <taxon>Actinomycetes</taxon>
        <taxon>Kitasatosporales</taxon>
        <taxon>Streptomycetaceae</taxon>
        <taxon>Kitasatospora</taxon>
    </lineage>
</organism>
<dbReference type="PANTHER" id="PTHR33744">
    <property type="entry name" value="CARBOHYDRATE DIACID REGULATOR"/>
    <property type="match status" value="1"/>
</dbReference>
<reference evidence="4" key="1">
    <citation type="journal article" date="2019" name="Int. J. Syst. Evol. Microbiol.">
        <title>The Global Catalogue of Microorganisms (GCM) 10K type strain sequencing project: providing services to taxonomists for standard genome sequencing and annotation.</title>
        <authorList>
            <consortium name="The Broad Institute Genomics Platform"/>
            <consortium name="The Broad Institute Genome Sequencing Center for Infectious Disease"/>
            <person name="Wu L."/>
            <person name="Ma J."/>
        </authorList>
    </citation>
    <scope>NUCLEOTIDE SEQUENCE [LARGE SCALE GENOMIC DNA]</scope>
    <source>
        <strain evidence="4">JCM 13006</strain>
    </source>
</reference>
<feature type="domain" description="PucR C-terminal helix-turn-helix" evidence="1">
    <location>
        <begin position="341"/>
        <end position="399"/>
    </location>
</feature>
<dbReference type="InterPro" id="IPR025736">
    <property type="entry name" value="PucR_C-HTH_dom"/>
</dbReference>
<dbReference type="PANTHER" id="PTHR33744:SF1">
    <property type="entry name" value="DNA-BINDING TRANSCRIPTIONAL ACTIVATOR ADER"/>
    <property type="match status" value="1"/>
</dbReference>
<gene>
    <name evidence="3" type="ORF">GCM10023235_75600</name>
</gene>
<keyword evidence="4" id="KW-1185">Reference proteome</keyword>
<name>A0ABP9EPP2_9ACTN</name>
<evidence type="ECO:0000313" key="3">
    <source>
        <dbReference type="EMBL" id="GAA4883790.1"/>
    </source>
</evidence>
<proteinExistence type="predicted"/>
<dbReference type="InterPro" id="IPR025751">
    <property type="entry name" value="RsbRD_N_dom"/>
</dbReference>
<dbReference type="InterPro" id="IPR051448">
    <property type="entry name" value="CdaR-like_regulators"/>
</dbReference>
<dbReference type="InterPro" id="IPR042070">
    <property type="entry name" value="PucR_C-HTH_sf"/>
</dbReference>